<dbReference type="AlphaFoldDB" id="A0A699UPC5"/>
<sequence>VGVHLVEGVGIGDEHTVVVGVAHPVVHLAKQVGVGGVGRAGRKLNLVGVVDVVAQYKVHEYAGVEAFSGPDKAVPAQPDWILGISDSPPRSVILLRLNEALAVADQ</sequence>
<evidence type="ECO:0000313" key="1">
    <source>
        <dbReference type="EMBL" id="GFD23913.1"/>
    </source>
</evidence>
<proteinExistence type="predicted"/>
<comment type="caution">
    <text evidence="1">The sequence shown here is derived from an EMBL/GenBank/DDBJ whole genome shotgun (WGS) entry which is preliminary data.</text>
</comment>
<dbReference type="EMBL" id="BKCJ011348450">
    <property type="protein sequence ID" value="GFD23913.1"/>
    <property type="molecule type" value="Genomic_DNA"/>
</dbReference>
<gene>
    <name evidence="1" type="ORF">Tci_895882</name>
</gene>
<protein>
    <submittedName>
        <fullName evidence="1">Uncharacterized protein</fullName>
    </submittedName>
</protein>
<organism evidence="1">
    <name type="scientific">Tanacetum cinerariifolium</name>
    <name type="common">Dalmatian daisy</name>
    <name type="synonym">Chrysanthemum cinerariifolium</name>
    <dbReference type="NCBI Taxonomy" id="118510"/>
    <lineage>
        <taxon>Eukaryota</taxon>
        <taxon>Viridiplantae</taxon>
        <taxon>Streptophyta</taxon>
        <taxon>Embryophyta</taxon>
        <taxon>Tracheophyta</taxon>
        <taxon>Spermatophyta</taxon>
        <taxon>Magnoliopsida</taxon>
        <taxon>eudicotyledons</taxon>
        <taxon>Gunneridae</taxon>
        <taxon>Pentapetalae</taxon>
        <taxon>asterids</taxon>
        <taxon>campanulids</taxon>
        <taxon>Asterales</taxon>
        <taxon>Asteraceae</taxon>
        <taxon>Asteroideae</taxon>
        <taxon>Anthemideae</taxon>
        <taxon>Anthemidinae</taxon>
        <taxon>Tanacetum</taxon>
    </lineage>
</organism>
<name>A0A699UPC5_TANCI</name>
<reference evidence="1" key="1">
    <citation type="journal article" date="2019" name="Sci. Rep.">
        <title>Draft genome of Tanacetum cinerariifolium, the natural source of mosquito coil.</title>
        <authorList>
            <person name="Yamashiro T."/>
            <person name="Shiraishi A."/>
            <person name="Satake H."/>
            <person name="Nakayama K."/>
        </authorList>
    </citation>
    <scope>NUCLEOTIDE SEQUENCE</scope>
</reference>
<accession>A0A699UPC5</accession>
<feature type="non-terminal residue" evidence="1">
    <location>
        <position position="106"/>
    </location>
</feature>
<feature type="non-terminal residue" evidence="1">
    <location>
        <position position="1"/>
    </location>
</feature>